<accession>A0A0F9JKH6</accession>
<dbReference type="InterPro" id="IPR050595">
    <property type="entry name" value="Bact_response_regulator"/>
</dbReference>
<keyword evidence="5" id="KW-0804">Transcription</keyword>
<dbReference type="PANTHER" id="PTHR44591">
    <property type="entry name" value="STRESS RESPONSE REGULATOR PROTEIN 1"/>
    <property type="match status" value="1"/>
</dbReference>
<dbReference type="InterPro" id="IPR001789">
    <property type="entry name" value="Sig_transdc_resp-reg_receiver"/>
</dbReference>
<feature type="domain" description="Response regulatory" evidence="6">
    <location>
        <begin position="5"/>
        <end position="83"/>
    </location>
</feature>
<keyword evidence="4" id="KW-0238">DNA-binding</keyword>
<feature type="non-terminal residue" evidence="7">
    <location>
        <position position="83"/>
    </location>
</feature>
<keyword evidence="1" id="KW-0597">Phosphoprotein</keyword>
<dbReference type="EMBL" id="LAZR01009873">
    <property type="protein sequence ID" value="KKM70128.1"/>
    <property type="molecule type" value="Genomic_DNA"/>
</dbReference>
<protein>
    <recommendedName>
        <fullName evidence="6">Response regulatory domain-containing protein</fullName>
    </recommendedName>
</protein>
<keyword evidence="3" id="KW-0805">Transcription regulation</keyword>
<evidence type="ECO:0000256" key="5">
    <source>
        <dbReference type="ARBA" id="ARBA00023163"/>
    </source>
</evidence>
<comment type="caution">
    <text evidence="7">The sequence shown here is derived from an EMBL/GenBank/DDBJ whole genome shotgun (WGS) entry which is preliminary data.</text>
</comment>
<dbReference type="FunFam" id="3.40.50.2300:FF:000001">
    <property type="entry name" value="DNA-binding response regulator PhoB"/>
    <property type="match status" value="1"/>
</dbReference>
<sequence>MAREKILVIDDEPDIGWLFSKILSEEGYKVLISLNGEEGISKIKKEKPDLVFLDLKLPGMDGIEILKEIRTFDKDLLIIVLTA</sequence>
<dbReference type="PANTHER" id="PTHR44591:SF3">
    <property type="entry name" value="RESPONSE REGULATORY DOMAIN-CONTAINING PROTEIN"/>
    <property type="match status" value="1"/>
</dbReference>
<dbReference type="InterPro" id="IPR011006">
    <property type="entry name" value="CheY-like_superfamily"/>
</dbReference>
<dbReference type="Pfam" id="PF00072">
    <property type="entry name" value="Response_reg"/>
    <property type="match status" value="1"/>
</dbReference>
<dbReference type="AlphaFoldDB" id="A0A0F9JKH6"/>
<evidence type="ECO:0000259" key="6">
    <source>
        <dbReference type="PROSITE" id="PS50110"/>
    </source>
</evidence>
<name>A0A0F9JKH6_9ZZZZ</name>
<dbReference type="SUPFAM" id="SSF52172">
    <property type="entry name" value="CheY-like"/>
    <property type="match status" value="1"/>
</dbReference>
<organism evidence="7">
    <name type="scientific">marine sediment metagenome</name>
    <dbReference type="NCBI Taxonomy" id="412755"/>
    <lineage>
        <taxon>unclassified sequences</taxon>
        <taxon>metagenomes</taxon>
        <taxon>ecological metagenomes</taxon>
    </lineage>
</organism>
<evidence type="ECO:0000256" key="3">
    <source>
        <dbReference type="ARBA" id="ARBA00023015"/>
    </source>
</evidence>
<dbReference type="Gene3D" id="3.40.50.2300">
    <property type="match status" value="1"/>
</dbReference>
<dbReference type="PROSITE" id="PS50110">
    <property type="entry name" value="RESPONSE_REGULATORY"/>
    <property type="match status" value="1"/>
</dbReference>
<reference evidence="7" key="1">
    <citation type="journal article" date="2015" name="Nature">
        <title>Complex archaea that bridge the gap between prokaryotes and eukaryotes.</title>
        <authorList>
            <person name="Spang A."/>
            <person name="Saw J.H."/>
            <person name="Jorgensen S.L."/>
            <person name="Zaremba-Niedzwiedzka K."/>
            <person name="Martijn J."/>
            <person name="Lind A.E."/>
            <person name="van Eijk R."/>
            <person name="Schleper C."/>
            <person name="Guy L."/>
            <person name="Ettema T.J."/>
        </authorList>
    </citation>
    <scope>NUCLEOTIDE SEQUENCE</scope>
</reference>
<dbReference type="GO" id="GO:0003677">
    <property type="term" value="F:DNA binding"/>
    <property type="evidence" value="ECO:0007669"/>
    <property type="project" value="UniProtKB-KW"/>
</dbReference>
<keyword evidence="2" id="KW-0902">Two-component regulatory system</keyword>
<evidence type="ECO:0000256" key="2">
    <source>
        <dbReference type="ARBA" id="ARBA00023012"/>
    </source>
</evidence>
<evidence type="ECO:0000256" key="1">
    <source>
        <dbReference type="ARBA" id="ARBA00022553"/>
    </source>
</evidence>
<gene>
    <name evidence="7" type="ORF">LCGC14_1443870</name>
</gene>
<dbReference type="GO" id="GO:0000160">
    <property type="term" value="P:phosphorelay signal transduction system"/>
    <property type="evidence" value="ECO:0007669"/>
    <property type="project" value="UniProtKB-KW"/>
</dbReference>
<dbReference type="SMART" id="SM00448">
    <property type="entry name" value="REC"/>
    <property type="match status" value="1"/>
</dbReference>
<evidence type="ECO:0000256" key="4">
    <source>
        <dbReference type="ARBA" id="ARBA00023125"/>
    </source>
</evidence>
<proteinExistence type="predicted"/>
<evidence type="ECO:0000313" key="7">
    <source>
        <dbReference type="EMBL" id="KKM70128.1"/>
    </source>
</evidence>